<dbReference type="InterPro" id="IPR000794">
    <property type="entry name" value="Beta-ketoacyl_synthase"/>
</dbReference>
<dbReference type="InterPro" id="IPR020841">
    <property type="entry name" value="PKS_Beta-ketoAc_synthase_dom"/>
</dbReference>
<name>U7D8B4_9BACT</name>
<dbReference type="STRING" id="1313304.CALK_0913"/>
<dbReference type="Pfam" id="PF02801">
    <property type="entry name" value="Ketoacyl-synt_C"/>
    <property type="match status" value="1"/>
</dbReference>
<protein>
    <submittedName>
        <fullName evidence="5">3-oxoacyl-(Acyl carrier protein) synthase II</fullName>
    </submittedName>
</protein>
<accession>U7D8B4</accession>
<organism evidence="5 6">
    <name type="scientific">Chitinivibrio alkaliphilus ACht1</name>
    <dbReference type="NCBI Taxonomy" id="1313304"/>
    <lineage>
        <taxon>Bacteria</taxon>
        <taxon>Pseudomonadati</taxon>
        <taxon>Fibrobacterota</taxon>
        <taxon>Chitinivibrionia</taxon>
        <taxon>Chitinivibrionales</taxon>
        <taxon>Chitinivibrionaceae</taxon>
        <taxon>Chitinivibrio</taxon>
    </lineage>
</organism>
<evidence type="ECO:0000313" key="6">
    <source>
        <dbReference type="Proteomes" id="UP000017148"/>
    </source>
</evidence>
<dbReference type="CDD" id="cd00834">
    <property type="entry name" value="KAS_I_II"/>
    <property type="match status" value="1"/>
</dbReference>
<evidence type="ECO:0000259" key="4">
    <source>
        <dbReference type="PROSITE" id="PS52004"/>
    </source>
</evidence>
<dbReference type="InterPro" id="IPR014030">
    <property type="entry name" value="Ketoacyl_synth_N"/>
</dbReference>
<dbReference type="AlphaFoldDB" id="U7D8B4"/>
<dbReference type="GO" id="GO:0004315">
    <property type="term" value="F:3-oxoacyl-[acyl-carrier-protein] synthase activity"/>
    <property type="evidence" value="ECO:0007669"/>
    <property type="project" value="TreeGrafter"/>
</dbReference>
<reference evidence="5 6" key="1">
    <citation type="journal article" date="2013" name="Environ. Microbiol.">
        <title>Genome analysis of Chitinivibrio alkaliphilus gen. nov., sp. nov., a novel extremely haloalkaliphilic anaerobic chitinolytic bacterium from the candidate phylum Termite Group 3.</title>
        <authorList>
            <person name="Sorokin D.Y."/>
            <person name="Gumerov V.M."/>
            <person name="Rakitin A.L."/>
            <person name="Beletsky A.V."/>
            <person name="Damste J.S."/>
            <person name="Muyzer G."/>
            <person name="Mardanov A.V."/>
            <person name="Ravin N.V."/>
        </authorList>
    </citation>
    <scope>NUCLEOTIDE SEQUENCE [LARGE SCALE GENOMIC DNA]</scope>
    <source>
        <strain evidence="5 6">ACht1</strain>
    </source>
</reference>
<dbReference type="InterPro" id="IPR016039">
    <property type="entry name" value="Thiolase-like"/>
</dbReference>
<feature type="domain" description="Ketosynthase family 3 (KS3)" evidence="4">
    <location>
        <begin position="2"/>
        <end position="404"/>
    </location>
</feature>
<dbReference type="RefSeq" id="WP_022636414.1">
    <property type="nucleotide sequence ID" value="NZ_ASJR01000006.1"/>
</dbReference>
<dbReference type="PANTHER" id="PTHR11712:SF336">
    <property type="entry name" value="3-OXOACYL-[ACYL-CARRIER-PROTEIN] SYNTHASE, MITOCHONDRIAL"/>
    <property type="match status" value="1"/>
</dbReference>
<dbReference type="GO" id="GO:0006633">
    <property type="term" value="P:fatty acid biosynthetic process"/>
    <property type="evidence" value="ECO:0007669"/>
    <property type="project" value="TreeGrafter"/>
</dbReference>
<keyword evidence="2 3" id="KW-0808">Transferase</keyword>
<dbReference type="eggNOG" id="COG0304">
    <property type="taxonomic scope" value="Bacteria"/>
</dbReference>
<dbReference type="NCBIfam" id="NF005589">
    <property type="entry name" value="PRK07314.1"/>
    <property type="match status" value="1"/>
</dbReference>
<proteinExistence type="inferred from homology"/>
<keyword evidence="6" id="KW-1185">Reference proteome</keyword>
<dbReference type="PATRIC" id="fig|1313304.3.peg.872"/>
<dbReference type="Pfam" id="PF00109">
    <property type="entry name" value="ketoacyl-synt"/>
    <property type="match status" value="1"/>
</dbReference>
<sequence>MNRRVVVTGLGVVTPIGTGREAFWEAAVKGTNGVLPITSFDTTEFRTKTGGEVRDFTATDHLPASAVTRMGRASQFAIAAAQMALDEAGLSPETIDPFRIGVSMGTTMGEPQIIEKCVELLCAADTHHDIPQGFAPQYPANVIQAHMSSYFNLRGASTMIPTACAAGNHAIGYAYDQIRTGSLDYVFAGGSDPFAKVAFTGFNRLLATTSDVCRPFDKERNGMAVSEGAGVLVLESLSSALERGAPIYGEVLGYGLGCDAHDMTIPHPEGEGGIRALSRAVENSGVAKEEVDLICAHGTGTPANDSAETRVSKHVFGELAQNIPMISLKSMLGHTMGAASAIEAAACCMMLQRKKILPTINYATADPDCDLDYVPNTARDADLRVIISNAYAFGGNTSAIVLKQYTEGA</sequence>
<dbReference type="SUPFAM" id="SSF53901">
    <property type="entry name" value="Thiolase-like"/>
    <property type="match status" value="2"/>
</dbReference>
<dbReference type="PROSITE" id="PS52004">
    <property type="entry name" value="KS3_2"/>
    <property type="match status" value="1"/>
</dbReference>
<evidence type="ECO:0000256" key="1">
    <source>
        <dbReference type="ARBA" id="ARBA00008467"/>
    </source>
</evidence>
<gene>
    <name evidence="5" type="ORF">CALK_0913</name>
</gene>
<comment type="similarity">
    <text evidence="1 3">Belongs to the thiolase-like superfamily. Beta-ketoacyl-ACP synthases family.</text>
</comment>
<dbReference type="PANTHER" id="PTHR11712">
    <property type="entry name" value="POLYKETIDE SYNTHASE-RELATED"/>
    <property type="match status" value="1"/>
</dbReference>
<evidence type="ECO:0000256" key="2">
    <source>
        <dbReference type="ARBA" id="ARBA00022679"/>
    </source>
</evidence>
<evidence type="ECO:0000256" key="3">
    <source>
        <dbReference type="RuleBase" id="RU003694"/>
    </source>
</evidence>
<dbReference type="Gene3D" id="3.40.47.10">
    <property type="match status" value="1"/>
</dbReference>
<dbReference type="InterPro" id="IPR014031">
    <property type="entry name" value="Ketoacyl_synth_C"/>
</dbReference>
<evidence type="ECO:0000313" key="5">
    <source>
        <dbReference type="EMBL" id="ERP32183.1"/>
    </source>
</evidence>
<comment type="caution">
    <text evidence="5">The sequence shown here is derived from an EMBL/GenBank/DDBJ whole genome shotgun (WGS) entry which is preliminary data.</text>
</comment>
<dbReference type="GO" id="GO:0005829">
    <property type="term" value="C:cytosol"/>
    <property type="evidence" value="ECO:0007669"/>
    <property type="project" value="TreeGrafter"/>
</dbReference>
<dbReference type="EMBL" id="ASJR01000006">
    <property type="protein sequence ID" value="ERP32183.1"/>
    <property type="molecule type" value="Genomic_DNA"/>
</dbReference>
<dbReference type="SMART" id="SM00825">
    <property type="entry name" value="PKS_KS"/>
    <property type="match status" value="1"/>
</dbReference>
<dbReference type="Proteomes" id="UP000017148">
    <property type="component" value="Unassembled WGS sequence"/>
</dbReference>
<dbReference type="OrthoDB" id="234921at2"/>